<dbReference type="InterPro" id="IPR001357">
    <property type="entry name" value="BRCT_dom"/>
</dbReference>
<feature type="compositionally biased region" description="Low complexity" evidence="4">
    <location>
        <begin position="151"/>
        <end position="160"/>
    </location>
</feature>
<feature type="compositionally biased region" description="Polar residues" evidence="4">
    <location>
        <begin position="294"/>
        <end position="306"/>
    </location>
</feature>
<evidence type="ECO:0000256" key="4">
    <source>
        <dbReference type="SAM" id="MobiDB-lite"/>
    </source>
</evidence>
<comment type="subcellular location">
    <subcellularLocation>
        <location evidence="1">Nucleus</location>
    </subcellularLocation>
</comment>
<dbReference type="GO" id="GO:0005634">
    <property type="term" value="C:nucleus"/>
    <property type="evidence" value="ECO:0007669"/>
    <property type="project" value="UniProtKB-SubCell"/>
</dbReference>
<feature type="compositionally biased region" description="Polar residues" evidence="4">
    <location>
        <begin position="94"/>
        <end position="110"/>
    </location>
</feature>
<feature type="compositionally biased region" description="Basic and acidic residues" evidence="4">
    <location>
        <begin position="1"/>
        <end position="15"/>
    </location>
</feature>
<dbReference type="PANTHER" id="PTHR15321:SF3">
    <property type="entry name" value="TP53-BINDING PROTEIN 1"/>
    <property type="match status" value="1"/>
</dbReference>
<dbReference type="InterPro" id="IPR047249">
    <property type="entry name" value="BRCT_p53bp1-like_rpt1"/>
</dbReference>
<accession>A0A9P8RER5</accession>
<feature type="compositionally biased region" description="Low complexity" evidence="4">
    <location>
        <begin position="769"/>
        <end position="789"/>
    </location>
</feature>
<feature type="compositionally biased region" description="Polar residues" evidence="4">
    <location>
        <begin position="17"/>
        <end position="28"/>
    </location>
</feature>
<dbReference type="PROSITE" id="PS50172">
    <property type="entry name" value="BRCT"/>
    <property type="match status" value="1"/>
</dbReference>
<dbReference type="AlphaFoldDB" id="A0A9P8RER5"/>
<dbReference type="Proteomes" id="UP000758603">
    <property type="component" value="Unassembled WGS sequence"/>
</dbReference>
<keyword evidence="7" id="KW-1185">Reference proteome</keyword>
<feature type="region of interest" description="Disordered" evidence="4">
    <location>
        <begin position="359"/>
        <end position="824"/>
    </location>
</feature>
<keyword evidence="2" id="KW-0227">DNA damage</keyword>
<feature type="compositionally biased region" description="Basic and acidic residues" evidence="4">
    <location>
        <begin position="260"/>
        <end position="273"/>
    </location>
</feature>
<dbReference type="SUPFAM" id="SSF52113">
    <property type="entry name" value="BRCT domain"/>
    <property type="match status" value="1"/>
</dbReference>
<evidence type="ECO:0000313" key="6">
    <source>
        <dbReference type="EMBL" id="KAH6643257.1"/>
    </source>
</evidence>
<feature type="compositionally biased region" description="Low complexity" evidence="4">
    <location>
        <begin position="796"/>
        <end position="809"/>
    </location>
</feature>
<feature type="compositionally biased region" description="Polar residues" evidence="4">
    <location>
        <begin position="214"/>
        <end position="223"/>
    </location>
</feature>
<feature type="domain" description="BRCT" evidence="5">
    <location>
        <begin position="823"/>
        <end position="934"/>
    </location>
</feature>
<evidence type="ECO:0000313" key="7">
    <source>
        <dbReference type="Proteomes" id="UP000758603"/>
    </source>
</evidence>
<keyword evidence="3" id="KW-0539">Nucleus</keyword>
<feature type="compositionally biased region" description="Polar residues" evidence="4">
    <location>
        <begin position="519"/>
        <end position="532"/>
    </location>
</feature>
<comment type="caution">
    <text evidence="6">The sequence shown here is derived from an EMBL/GenBank/DDBJ whole genome shotgun (WGS) entry which is preliminary data.</text>
</comment>
<evidence type="ECO:0000259" key="5">
    <source>
        <dbReference type="PROSITE" id="PS50172"/>
    </source>
</evidence>
<feature type="region of interest" description="Disordered" evidence="4">
    <location>
        <begin position="77"/>
        <end position="344"/>
    </location>
</feature>
<dbReference type="OrthoDB" id="129353at2759"/>
<dbReference type="PANTHER" id="PTHR15321">
    <property type="entry name" value="TUMOR SUPPRESSOR P53-BINDING PROTEIN 1"/>
    <property type="match status" value="1"/>
</dbReference>
<dbReference type="EMBL" id="JAGPXC010000013">
    <property type="protein sequence ID" value="KAH6643257.1"/>
    <property type="molecule type" value="Genomic_DNA"/>
</dbReference>
<dbReference type="Gene3D" id="3.40.50.10190">
    <property type="entry name" value="BRCT domain"/>
    <property type="match status" value="1"/>
</dbReference>
<evidence type="ECO:0000256" key="3">
    <source>
        <dbReference type="ARBA" id="ARBA00023242"/>
    </source>
</evidence>
<organism evidence="6 7">
    <name type="scientific">Truncatella angustata</name>
    <dbReference type="NCBI Taxonomy" id="152316"/>
    <lineage>
        <taxon>Eukaryota</taxon>
        <taxon>Fungi</taxon>
        <taxon>Dikarya</taxon>
        <taxon>Ascomycota</taxon>
        <taxon>Pezizomycotina</taxon>
        <taxon>Sordariomycetes</taxon>
        <taxon>Xylariomycetidae</taxon>
        <taxon>Amphisphaeriales</taxon>
        <taxon>Sporocadaceae</taxon>
        <taxon>Truncatella</taxon>
    </lineage>
</organism>
<feature type="region of interest" description="Disordered" evidence="4">
    <location>
        <begin position="1"/>
        <end position="50"/>
    </location>
</feature>
<proteinExistence type="predicted"/>
<feature type="compositionally biased region" description="Polar residues" evidence="4">
    <location>
        <begin position="250"/>
        <end position="259"/>
    </location>
</feature>
<feature type="compositionally biased region" description="Polar residues" evidence="4">
    <location>
        <begin position="550"/>
        <end position="559"/>
    </location>
</feature>
<feature type="compositionally biased region" description="Basic and acidic residues" evidence="4">
    <location>
        <begin position="281"/>
        <end position="292"/>
    </location>
</feature>
<feature type="compositionally biased region" description="Polar residues" evidence="4">
    <location>
        <begin position="583"/>
        <end position="603"/>
    </location>
</feature>
<protein>
    <recommendedName>
        <fullName evidence="5">BRCT domain-containing protein</fullName>
    </recommendedName>
</protein>
<dbReference type="GO" id="GO:0042393">
    <property type="term" value="F:histone binding"/>
    <property type="evidence" value="ECO:0007669"/>
    <property type="project" value="TreeGrafter"/>
</dbReference>
<dbReference type="GO" id="GO:0045944">
    <property type="term" value="P:positive regulation of transcription by RNA polymerase II"/>
    <property type="evidence" value="ECO:0007669"/>
    <property type="project" value="TreeGrafter"/>
</dbReference>
<feature type="compositionally biased region" description="Polar residues" evidence="4">
    <location>
        <begin position="690"/>
        <end position="702"/>
    </location>
</feature>
<feature type="compositionally biased region" description="Low complexity" evidence="4">
    <location>
        <begin position="703"/>
        <end position="727"/>
    </location>
</feature>
<feature type="compositionally biased region" description="Low complexity" evidence="4">
    <location>
        <begin position="127"/>
        <end position="144"/>
    </location>
</feature>
<feature type="compositionally biased region" description="Low complexity" evidence="4">
    <location>
        <begin position="664"/>
        <end position="674"/>
    </location>
</feature>
<dbReference type="RefSeq" id="XP_045951187.1">
    <property type="nucleotide sequence ID" value="XM_046104311.1"/>
</dbReference>
<feature type="compositionally biased region" description="Polar residues" evidence="4">
    <location>
        <begin position="377"/>
        <end position="386"/>
    </location>
</feature>
<feature type="compositionally biased region" description="Basic and acidic residues" evidence="4">
    <location>
        <begin position="474"/>
        <end position="489"/>
    </location>
</feature>
<dbReference type="GO" id="GO:0000077">
    <property type="term" value="P:DNA damage checkpoint signaling"/>
    <property type="evidence" value="ECO:0007669"/>
    <property type="project" value="TreeGrafter"/>
</dbReference>
<feature type="compositionally biased region" description="Low complexity" evidence="4">
    <location>
        <begin position="636"/>
        <end position="648"/>
    </location>
</feature>
<gene>
    <name evidence="6" type="ORF">BKA67DRAFT_587262</name>
</gene>
<dbReference type="InterPro" id="IPR036420">
    <property type="entry name" value="BRCT_dom_sf"/>
</dbReference>
<feature type="compositionally biased region" description="Basic and acidic residues" evidence="4">
    <location>
        <begin position="224"/>
        <end position="233"/>
    </location>
</feature>
<sequence>MARKRDCVKQAEERAYQGQNESQDSQAIMEQYHREHGIGQLSSSPASDERLHLELTTGRLYIVRKADAGWVAAATAAPAPAPAPGAAESEKLPATSSSFTTSDALNSATKSKTKTRISATAKAKAEAQLQSQAPPAASTALQQLSDRKVNSSATTSSPAPGTDAKQNDRQELISPYENDALPHVSQRTAPPDKRSSYSKNKNRKNREKMDDLTSDSPTQSNDGRSYEQYREDYPAAIASSQPKHPLVSSRGDSQVSHPSSSHEPRTLHEDDTGAVKFDWQPLEHDADADADHVLSTSQPAPRSQSGIDAATTLGRHSMPPSTMPPPETPVVPARPFSNDASTGNLMGASQLFMLTSGVKKLASPTSSRPSPHVFEHNTISPNNLSSPLRDRGLRTSPLPGLNTSPAPALVPDTSSKPHESECDDKEAENIPQPRRRNRPDPIGNYAPIHKSPPTHHVPDPDPDADQTDSESDESQERRRLARLRQERANRSLTNISLPRKNSRSDKIEVPSTNRRRQKPATQSTASALSTPDSYVEQRYGKPDAADQESQETVADSQEVASKPDLTTAIPPLVPNSAEVVNGDDTTQPDLPSAPVRSNETAGSKETIPETSPPRNPQKGLPQRLAKPSPIVEQRSLRSSQRTTQSVRPSSDETKAIPSSPPVPGIIAASASPSAQSFRRSTRLKVAVTPAPSSAATHVNNHQPPTTSSTLTELTATPRVSSSTTPDTEAADPEPEPNPTSTPAVTSGVVSSPAAAKQLRQKPTKLKTYASPKSRASVRSSKASRRASMSTDDLALSTPTSVSKSRSSRSFARKSTHDTRQLPSSAGIFHDMTFATSFQSEQEKRTVEKMIIAAGGTIVPRGFDELVQVGPLESNQRPGLKNGHGAGFAALITDTHSRKPKYMQALALGLPCLSWKWVASCVKANEILSWSTYLLCAGQSQVLGAIRSRSLDSYGAVDANLEDIIEKRPRLLNDAKVLLVMKKSKREEEKRMQYVFLAQVLGASLVRVSTLEEARSELRKREDMGDAFDWVYVDGQQVDTDRILFGRAQGQAPATSKKRKRQSMTESLDGPPPKKVRTLTDELVVQSLILGRLVEDGEMEDSLV</sequence>
<dbReference type="GeneID" id="70133202"/>
<evidence type="ECO:0000256" key="1">
    <source>
        <dbReference type="ARBA" id="ARBA00004123"/>
    </source>
</evidence>
<evidence type="ECO:0000256" key="2">
    <source>
        <dbReference type="ARBA" id="ARBA00022763"/>
    </source>
</evidence>
<dbReference type="SMART" id="SM00292">
    <property type="entry name" value="BRCT"/>
    <property type="match status" value="1"/>
</dbReference>
<feature type="compositionally biased region" description="Acidic residues" evidence="4">
    <location>
        <begin position="460"/>
        <end position="473"/>
    </location>
</feature>
<reference evidence="6" key="1">
    <citation type="journal article" date="2021" name="Nat. Commun.">
        <title>Genetic determinants of endophytism in the Arabidopsis root mycobiome.</title>
        <authorList>
            <person name="Mesny F."/>
            <person name="Miyauchi S."/>
            <person name="Thiergart T."/>
            <person name="Pickel B."/>
            <person name="Atanasova L."/>
            <person name="Karlsson M."/>
            <person name="Huettel B."/>
            <person name="Barry K.W."/>
            <person name="Haridas S."/>
            <person name="Chen C."/>
            <person name="Bauer D."/>
            <person name="Andreopoulos W."/>
            <person name="Pangilinan J."/>
            <person name="LaButti K."/>
            <person name="Riley R."/>
            <person name="Lipzen A."/>
            <person name="Clum A."/>
            <person name="Drula E."/>
            <person name="Henrissat B."/>
            <person name="Kohler A."/>
            <person name="Grigoriev I.V."/>
            <person name="Martin F.M."/>
            <person name="Hacquard S."/>
        </authorList>
    </citation>
    <scope>NUCLEOTIDE SEQUENCE</scope>
    <source>
        <strain evidence="6">MPI-SDFR-AT-0073</strain>
    </source>
</reference>
<dbReference type="CDD" id="cd17745">
    <property type="entry name" value="BRCT_p53bp1_rpt1"/>
    <property type="match status" value="1"/>
</dbReference>
<dbReference type="InterPro" id="IPR047252">
    <property type="entry name" value="TP53BP1-like"/>
</dbReference>
<feature type="region of interest" description="Disordered" evidence="4">
    <location>
        <begin position="1048"/>
        <end position="1075"/>
    </location>
</feature>
<feature type="compositionally biased region" description="Polar residues" evidence="4">
    <location>
        <begin position="740"/>
        <end position="749"/>
    </location>
</feature>
<name>A0A9P8RER5_9PEZI</name>